<protein>
    <submittedName>
        <fullName evidence="2">Uncharacterized protein</fullName>
    </submittedName>
</protein>
<dbReference type="AlphaFoldDB" id="F2J589"/>
<sequence>MTHRSTSRSPAGLLPRNPLFRLLVVNWLVGFAVALVVLGGLFATNTGSLRDLVANAQDPVVPIVMLGFGLIITLCSAAMGTAIMMLPSVEGGRGGGHRRRPQPVQEGLTPVRVVASARR</sequence>
<dbReference type="HOGENOM" id="CLU_165503_0_0_5"/>
<feature type="transmembrane region" description="Helical" evidence="1">
    <location>
        <begin position="20"/>
        <end position="43"/>
    </location>
</feature>
<feature type="transmembrane region" description="Helical" evidence="1">
    <location>
        <begin position="63"/>
        <end position="89"/>
    </location>
</feature>
<proteinExistence type="predicted"/>
<evidence type="ECO:0000313" key="2">
    <source>
        <dbReference type="EMBL" id="ADZ71148.1"/>
    </source>
</evidence>
<evidence type="ECO:0000256" key="1">
    <source>
        <dbReference type="SAM" id="Phobius"/>
    </source>
</evidence>
<dbReference type="KEGG" id="pgv:SL003B_2725"/>
<organism evidence="2 3">
    <name type="scientific">Polymorphum gilvum (strain LMG 25793 / CGMCC 1.9160 / SL003B-26A1)</name>
    <dbReference type="NCBI Taxonomy" id="991905"/>
    <lineage>
        <taxon>Bacteria</taxon>
        <taxon>Pseudomonadati</taxon>
        <taxon>Pseudomonadota</taxon>
        <taxon>Alphaproteobacteria</taxon>
        <taxon>Rhodobacterales</taxon>
        <taxon>Paracoccaceae</taxon>
        <taxon>Polymorphum</taxon>
    </lineage>
</organism>
<dbReference type="STRING" id="991905.SL003B_2725"/>
<dbReference type="Proteomes" id="UP000008130">
    <property type="component" value="Chromosome"/>
</dbReference>
<gene>
    <name evidence="2" type="ordered locus">SL003B_2725</name>
</gene>
<dbReference type="RefSeq" id="WP_013653462.1">
    <property type="nucleotide sequence ID" value="NC_015259.1"/>
</dbReference>
<keyword evidence="1" id="KW-1133">Transmembrane helix</keyword>
<keyword evidence="1" id="KW-0812">Transmembrane</keyword>
<keyword evidence="1" id="KW-0472">Membrane</keyword>
<keyword evidence="3" id="KW-1185">Reference proteome</keyword>
<accession>F2J589</accession>
<reference evidence="2 3" key="1">
    <citation type="journal article" date="2011" name="J. Bacteriol.">
        <title>Complete genome sequence of Polymorphum gilvum SL003B-26A1T, a crude oil-degrading bacterium from oil-polluted saline soil.</title>
        <authorList>
            <person name="Li S.G."/>
            <person name="Tang Y.Q."/>
            <person name="Nie Y."/>
            <person name="Cai M."/>
            <person name="Wu X.L."/>
        </authorList>
    </citation>
    <scope>NUCLEOTIDE SEQUENCE [LARGE SCALE GENOMIC DNA]</scope>
    <source>
        <strain evidence="3">LMG 25793 / CGMCC 1.9160 / SL003B-26A1</strain>
    </source>
</reference>
<dbReference type="EMBL" id="CP002568">
    <property type="protein sequence ID" value="ADZ71148.1"/>
    <property type="molecule type" value="Genomic_DNA"/>
</dbReference>
<dbReference type="eggNOG" id="ENOG503367E">
    <property type="taxonomic scope" value="Bacteria"/>
</dbReference>
<evidence type="ECO:0000313" key="3">
    <source>
        <dbReference type="Proteomes" id="UP000008130"/>
    </source>
</evidence>
<name>F2J589_POLGS</name>